<dbReference type="GO" id="GO:0005886">
    <property type="term" value="C:plasma membrane"/>
    <property type="evidence" value="ECO:0007669"/>
    <property type="project" value="UniProtKB-SubCell"/>
</dbReference>
<feature type="compositionally biased region" description="Low complexity" evidence="6">
    <location>
        <begin position="386"/>
        <end position="405"/>
    </location>
</feature>
<dbReference type="InterPro" id="IPR000276">
    <property type="entry name" value="GPCR_Rhodpsn"/>
</dbReference>
<evidence type="ECO:0000256" key="2">
    <source>
        <dbReference type="ARBA" id="ARBA00022475"/>
    </source>
</evidence>
<proteinExistence type="predicted"/>
<dbReference type="AlphaFoldDB" id="A0AAD9NZW4"/>
<protein>
    <recommendedName>
        <fullName evidence="8">G-protein coupled receptors family 1 profile domain-containing protein</fullName>
    </recommendedName>
</protein>
<feature type="transmembrane region" description="Helical" evidence="7">
    <location>
        <begin position="220"/>
        <end position="244"/>
    </location>
</feature>
<dbReference type="Proteomes" id="UP001209878">
    <property type="component" value="Unassembled WGS sequence"/>
</dbReference>
<dbReference type="CDD" id="cd00637">
    <property type="entry name" value="7tm_classA_rhodopsin-like"/>
    <property type="match status" value="1"/>
</dbReference>
<evidence type="ECO:0000256" key="7">
    <source>
        <dbReference type="SAM" id="Phobius"/>
    </source>
</evidence>
<dbReference type="GO" id="GO:0004930">
    <property type="term" value="F:G protein-coupled receptor activity"/>
    <property type="evidence" value="ECO:0007669"/>
    <property type="project" value="InterPro"/>
</dbReference>
<keyword evidence="3 7" id="KW-0812">Transmembrane</keyword>
<dbReference type="InterPro" id="IPR017452">
    <property type="entry name" value="GPCR_Rhodpsn_7TM"/>
</dbReference>
<dbReference type="Gene3D" id="1.20.1070.10">
    <property type="entry name" value="Rhodopsin 7-helix transmembrane proteins"/>
    <property type="match status" value="1"/>
</dbReference>
<feature type="transmembrane region" description="Helical" evidence="7">
    <location>
        <begin position="313"/>
        <end position="331"/>
    </location>
</feature>
<feature type="region of interest" description="Disordered" evidence="6">
    <location>
        <begin position="378"/>
        <end position="412"/>
    </location>
</feature>
<evidence type="ECO:0000256" key="3">
    <source>
        <dbReference type="ARBA" id="ARBA00022692"/>
    </source>
</evidence>
<accession>A0AAD9NZW4</accession>
<comment type="subcellular location">
    <subcellularLocation>
        <location evidence="1">Cell membrane</location>
        <topology evidence="1">Multi-pass membrane protein</topology>
    </subcellularLocation>
</comment>
<evidence type="ECO:0000256" key="4">
    <source>
        <dbReference type="ARBA" id="ARBA00022989"/>
    </source>
</evidence>
<dbReference type="SUPFAM" id="SSF81321">
    <property type="entry name" value="Family A G protein-coupled receptor-like"/>
    <property type="match status" value="1"/>
</dbReference>
<dbReference type="PRINTS" id="PR00237">
    <property type="entry name" value="GPCRRHODOPSN"/>
</dbReference>
<feature type="transmembrane region" description="Helical" evidence="7">
    <location>
        <begin position="49"/>
        <end position="69"/>
    </location>
</feature>
<name>A0AAD9NZW4_RIDPI</name>
<evidence type="ECO:0000313" key="10">
    <source>
        <dbReference type="Proteomes" id="UP001209878"/>
    </source>
</evidence>
<evidence type="ECO:0000256" key="1">
    <source>
        <dbReference type="ARBA" id="ARBA00004651"/>
    </source>
</evidence>
<dbReference type="EMBL" id="JAODUO010000233">
    <property type="protein sequence ID" value="KAK2185500.1"/>
    <property type="molecule type" value="Genomic_DNA"/>
</dbReference>
<keyword evidence="10" id="KW-1185">Reference proteome</keyword>
<gene>
    <name evidence="9" type="ORF">NP493_234g03007</name>
</gene>
<dbReference type="PROSITE" id="PS50262">
    <property type="entry name" value="G_PROTEIN_RECEP_F1_2"/>
    <property type="match status" value="1"/>
</dbReference>
<dbReference type="Pfam" id="PF00001">
    <property type="entry name" value="7tm_1"/>
    <property type="match status" value="1"/>
</dbReference>
<evidence type="ECO:0000256" key="5">
    <source>
        <dbReference type="ARBA" id="ARBA00023136"/>
    </source>
</evidence>
<evidence type="ECO:0000313" key="9">
    <source>
        <dbReference type="EMBL" id="KAK2185500.1"/>
    </source>
</evidence>
<keyword evidence="4 7" id="KW-1133">Transmembrane helix</keyword>
<feature type="transmembrane region" description="Helical" evidence="7">
    <location>
        <begin position="81"/>
        <end position="101"/>
    </location>
</feature>
<dbReference type="PANTHER" id="PTHR22750">
    <property type="entry name" value="G-PROTEIN COUPLED RECEPTOR"/>
    <property type="match status" value="1"/>
</dbReference>
<feature type="domain" description="G-protein coupled receptors family 1 profile" evidence="8">
    <location>
        <begin position="61"/>
        <end position="329"/>
    </location>
</feature>
<feature type="transmembrane region" description="Helical" evidence="7">
    <location>
        <begin position="265"/>
        <end position="293"/>
    </location>
</feature>
<comment type="caution">
    <text evidence="9">The sequence shown here is derived from an EMBL/GenBank/DDBJ whole genome shotgun (WGS) entry which is preliminary data.</text>
</comment>
<evidence type="ECO:0000256" key="6">
    <source>
        <dbReference type="SAM" id="MobiDB-lite"/>
    </source>
</evidence>
<feature type="transmembrane region" description="Helical" evidence="7">
    <location>
        <begin position="170"/>
        <end position="194"/>
    </location>
</feature>
<sequence length="412" mass="46934">MMSSNVSVLMYNLSELLVGNESEDYVYDVFPSSDMKHRAEAILSQPDTMIALILGLLAISANMLSLLALINLSTGIPHARLIMSLAASDMLIAVSLVFHVINKILNPLDYLGAGPTYIRLRSHCLHMVIKALNTTALNVTLLNLLGMALDHHIAIMKPLHYHMLMNRRRSILMISLFWVIATVCGFSDVIVSIMNPRYMRLRHRYNFCEFVYISRYQEEYTVFVIAFICFVAMAFVYIGICVTVCKLHDQQSSAGGNFRQNKKALCTTFFILGTFVLCWIPICAFQLIMIVQVKVNPEMVQRWMYVLGQVDSYMYNLLLVNALCDPVIYAVRMREMRQSYISLFKSACMLRHKGTLSRRLTQRERSTSFDRKFSKVSLLSSRSGEQTQTQQLQNSQNSPQNSQPLCHTESAV</sequence>
<organism evidence="9 10">
    <name type="scientific">Ridgeia piscesae</name>
    <name type="common">Tubeworm</name>
    <dbReference type="NCBI Taxonomy" id="27915"/>
    <lineage>
        <taxon>Eukaryota</taxon>
        <taxon>Metazoa</taxon>
        <taxon>Spiralia</taxon>
        <taxon>Lophotrochozoa</taxon>
        <taxon>Annelida</taxon>
        <taxon>Polychaeta</taxon>
        <taxon>Sedentaria</taxon>
        <taxon>Canalipalpata</taxon>
        <taxon>Sabellida</taxon>
        <taxon>Siboglinidae</taxon>
        <taxon>Ridgeia</taxon>
    </lineage>
</organism>
<reference evidence="9" key="1">
    <citation type="journal article" date="2023" name="Mol. Biol. Evol.">
        <title>Third-Generation Sequencing Reveals the Adaptive Role of the Epigenome in Three Deep-Sea Polychaetes.</title>
        <authorList>
            <person name="Perez M."/>
            <person name="Aroh O."/>
            <person name="Sun Y."/>
            <person name="Lan Y."/>
            <person name="Juniper S.K."/>
            <person name="Young C.R."/>
            <person name="Angers B."/>
            <person name="Qian P.Y."/>
        </authorList>
    </citation>
    <scope>NUCLEOTIDE SEQUENCE</scope>
    <source>
        <strain evidence="9">R07B-5</strain>
    </source>
</reference>
<keyword evidence="5 7" id="KW-0472">Membrane</keyword>
<evidence type="ECO:0000259" key="8">
    <source>
        <dbReference type="PROSITE" id="PS50262"/>
    </source>
</evidence>
<feature type="transmembrane region" description="Helical" evidence="7">
    <location>
        <begin position="127"/>
        <end position="149"/>
    </location>
</feature>
<keyword evidence="2" id="KW-1003">Cell membrane</keyword>